<keyword evidence="3" id="KW-1185">Reference proteome</keyword>
<reference evidence="2" key="1">
    <citation type="submission" date="2020-10" db="EMBL/GenBank/DDBJ databases">
        <authorList>
            <person name="Castelo-Branco R."/>
            <person name="Eusebio N."/>
            <person name="Adriana R."/>
            <person name="Vieira A."/>
            <person name="Brugerolle De Fraissinette N."/>
            <person name="Rezende De Castro R."/>
            <person name="Schneider M.P."/>
            <person name="Vasconcelos V."/>
            <person name="Leao P.N."/>
        </authorList>
    </citation>
    <scope>NUCLEOTIDE SEQUENCE</scope>
    <source>
        <strain evidence="2">LEGE 11480</strain>
    </source>
</reference>
<proteinExistence type="predicted"/>
<dbReference type="AlphaFoldDB" id="A0A928VN75"/>
<accession>A0A928VN75</accession>
<dbReference type="EMBL" id="JADEXQ010000022">
    <property type="protein sequence ID" value="MBE9029786.1"/>
    <property type="molecule type" value="Genomic_DNA"/>
</dbReference>
<protein>
    <submittedName>
        <fullName evidence="2">Cytochrome C biogenesis protein</fullName>
    </submittedName>
</protein>
<feature type="transmembrane region" description="Helical" evidence="1">
    <location>
        <begin position="534"/>
        <end position="556"/>
    </location>
</feature>
<sequence length="602" mass="65035">MVKFLRFLGSIKLAVPVLLTIAVILVWATFHESAVGSPTIQREVYKSVWFGALMFLLSVNLSASALLRYPWRGARKIGFALTHFGLVVLIAGSAAVIHVSTEGMMTVRIGGGANNMIRVEGDLLEVATADGAVQQAEVFIQPDGTPVPSQVGDLKILGYSPNTIKTVSFMAGGPVANPAVQLQFTSDRMGQTVDRWLAAAPAAYSAVEMGPAELEILQAKDDAQLEKLLQAPADNASQLLGTLKLTTPKGNQSIDVTQVSEQSVRAGDLDIRVLNTWNDFRINSEQQPVNGSDQPRNPAVQLAITQGEQTEEWFVFARDEFEPIRTTATESPIDLKLDYAFSPPVSVDGFRVIVGPDSQLFYAARSSKSFKSGAWTVGESVNPGWADFQIKLASFIPQATLQRQVVPVEAAGEDAFPALHVATADGADQWLSWGDPTEISTPVGEVFAAYSPRSLELPFAVNLSDFIVERNEGSESVAMWTSQLKLQSPDSNEVVERNVWMNNPTWFHGWKLAQASWNPGDLQQSTLQLKREPGWITALTWTGSVLVVGGIATMFYGGTVLKKLRRLIPTLPKSPTVNPAATAVAESAAAIVTDSSSELPVS</sequence>
<dbReference type="Proteomes" id="UP000625316">
    <property type="component" value="Unassembled WGS sequence"/>
</dbReference>
<keyword evidence="1" id="KW-0472">Membrane</keyword>
<keyword evidence="1" id="KW-0812">Transmembrane</keyword>
<comment type="caution">
    <text evidence="2">The sequence shown here is derived from an EMBL/GenBank/DDBJ whole genome shotgun (WGS) entry which is preliminary data.</text>
</comment>
<feature type="transmembrane region" description="Helical" evidence="1">
    <location>
        <begin position="48"/>
        <end position="67"/>
    </location>
</feature>
<organism evidence="2 3">
    <name type="scientific">Romeriopsis navalis LEGE 11480</name>
    <dbReference type="NCBI Taxonomy" id="2777977"/>
    <lineage>
        <taxon>Bacteria</taxon>
        <taxon>Bacillati</taxon>
        <taxon>Cyanobacteriota</taxon>
        <taxon>Cyanophyceae</taxon>
        <taxon>Leptolyngbyales</taxon>
        <taxon>Leptolyngbyaceae</taxon>
        <taxon>Romeriopsis</taxon>
        <taxon>Romeriopsis navalis</taxon>
    </lineage>
</organism>
<feature type="transmembrane region" description="Helical" evidence="1">
    <location>
        <begin position="7"/>
        <end position="28"/>
    </location>
</feature>
<gene>
    <name evidence="2" type="ORF">IQ266_08605</name>
</gene>
<feature type="transmembrane region" description="Helical" evidence="1">
    <location>
        <begin position="79"/>
        <end position="99"/>
    </location>
</feature>
<dbReference type="RefSeq" id="WP_264324604.1">
    <property type="nucleotide sequence ID" value="NZ_JADEXQ010000022.1"/>
</dbReference>
<evidence type="ECO:0000313" key="3">
    <source>
        <dbReference type="Proteomes" id="UP000625316"/>
    </source>
</evidence>
<evidence type="ECO:0000313" key="2">
    <source>
        <dbReference type="EMBL" id="MBE9029786.1"/>
    </source>
</evidence>
<name>A0A928VN75_9CYAN</name>
<evidence type="ECO:0000256" key="1">
    <source>
        <dbReference type="SAM" id="Phobius"/>
    </source>
</evidence>
<keyword evidence="1" id="KW-1133">Transmembrane helix</keyword>